<dbReference type="PANTHER" id="PTHR11690:SF300">
    <property type="entry name" value="PICKPOCKET PROTEIN 19"/>
    <property type="match status" value="1"/>
</dbReference>
<evidence type="ECO:0000256" key="10">
    <source>
        <dbReference type="ARBA" id="ARBA00023201"/>
    </source>
</evidence>
<evidence type="ECO:0000256" key="2">
    <source>
        <dbReference type="ARBA" id="ARBA00007193"/>
    </source>
</evidence>
<evidence type="ECO:0000256" key="13">
    <source>
        <dbReference type="SAM" id="Phobius"/>
    </source>
</evidence>
<evidence type="ECO:0000256" key="4">
    <source>
        <dbReference type="ARBA" id="ARBA00022461"/>
    </source>
</evidence>
<dbReference type="PANTHER" id="PTHR11690">
    <property type="entry name" value="AMILORIDE-SENSITIVE SODIUM CHANNEL-RELATED"/>
    <property type="match status" value="1"/>
</dbReference>
<keyword evidence="9 13" id="KW-0472">Membrane</keyword>
<evidence type="ECO:0000256" key="3">
    <source>
        <dbReference type="ARBA" id="ARBA00022448"/>
    </source>
</evidence>
<evidence type="ECO:0000256" key="9">
    <source>
        <dbReference type="ARBA" id="ARBA00023136"/>
    </source>
</evidence>
<keyword evidence="6 13" id="KW-1133">Transmembrane helix</keyword>
<organism evidence="14">
    <name type="scientific">Darwinula stevensoni</name>
    <dbReference type="NCBI Taxonomy" id="69355"/>
    <lineage>
        <taxon>Eukaryota</taxon>
        <taxon>Metazoa</taxon>
        <taxon>Ecdysozoa</taxon>
        <taxon>Arthropoda</taxon>
        <taxon>Crustacea</taxon>
        <taxon>Oligostraca</taxon>
        <taxon>Ostracoda</taxon>
        <taxon>Podocopa</taxon>
        <taxon>Podocopida</taxon>
        <taxon>Darwinulocopina</taxon>
        <taxon>Darwinuloidea</taxon>
        <taxon>Darwinulidae</taxon>
        <taxon>Darwinula</taxon>
    </lineage>
</organism>
<proteinExistence type="inferred from homology"/>
<dbReference type="Gene3D" id="2.60.470.10">
    <property type="entry name" value="Acid-sensing ion channels like domains"/>
    <property type="match status" value="1"/>
</dbReference>
<dbReference type="AlphaFoldDB" id="A0A7R8XB33"/>
<keyword evidence="10 12" id="KW-0739">Sodium transport</keyword>
<evidence type="ECO:0000256" key="8">
    <source>
        <dbReference type="ARBA" id="ARBA00023065"/>
    </source>
</evidence>
<evidence type="ECO:0008006" key="16">
    <source>
        <dbReference type="Google" id="ProtNLM"/>
    </source>
</evidence>
<comment type="similarity">
    <text evidence="2 12">Belongs to the amiloride-sensitive sodium channel (TC 1.A.6) family.</text>
</comment>
<reference evidence="14" key="1">
    <citation type="submission" date="2020-11" db="EMBL/GenBank/DDBJ databases">
        <authorList>
            <person name="Tran Van P."/>
        </authorList>
    </citation>
    <scope>NUCLEOTIDE SEQUENCE</scope>
</reference>
<keyword evidence="7" id="KW-0915">Sodium</keyword>
<keyword evidence="3 12" id="KW-0813">Transport</keyword>
<evidence type="ECO:0000256" key="6">
    <source>
        <dbReference type="ARBA" id="ARBA00022989"/>
    </source>
</evidence>
<keyword evidence="11 12" id="KW-0407">Ion channel</keyword>
<feature type="transmembrane region" description="Helical" evidence="13">
    <location>
        <begin position="500"/>
        <end position="523"/>
    </location>
</feature>
<dbReference type="EMBL" id="LR900048">
    <property type="protein sequence ID" value="CAD7243948.1"/>
    <property type="molecule type" value="Genomic_DNA"/>
</dbReference>
<sequence length="686" mass="76001">MHLAYSAFARSLVRKQVRVEEHRERVRERPAPPAGATIAMARQAIPIPLALSHWGGGRRVTGIFSVGIEAVGTLEVRREVLVYAMGALSRGDSLSQKFRSDMVRRERLEAELDEILRRNRTTIPQLLISASLRCRDMVISCELGGESRVLDSDQCCSEIFLSQPLTSMGPCISTHGFTRYQNYPGASMGLSVMLRVFNSTWPDRSVLSNVAQADGYKVILTASYESPSLAAKMRAHSVNPGRKTLLGLQAVRVEHSGRNVYPVRSNACGDVNVTTAPSRPVHDLMNTFPHSWNCVERILRDAAVTSTCSCNPADTLSSAELENTSLLVCSPENYMRCIGQEKALDKYTEIVFSRAEKECKPLCTETSYEALVTYDHLNPAYVESVTNQFGYDLKQSEEVVMVGVHYNMLSERVITYTAFSVIDLISSTGGILGLIIGGSVLTVIQFIAFLLWLAQRLARWGSVGDEKVAMVEVHYNMLSERVITHTAFSVIDLISSTGGILGLIIGGSVLTVIEFVTFLLWLAQRLVRLGSQRMLESKRLKVTVGATESPNAWRTLHSLEVSQEVLAYTMGALSRGDSLSQKFRSDSVRRERLEAELDEILRRNRTTIPQLLFSASLRCRDMVISCELGGESRVLDSDQCCSEIFLSRPLTSMGPCISTHGYTRYQNYPGASMGLSVMLKVGHPDR</sequence>
<comment type="subcellular location">
    <subcellularLocation>
        <location evidence="1">Membrane</location>
        <topology evidence="1">Multi-pass membrane protein</topology>
    </subcellularLocation>
</comment>
<name>A0A7R8XB33_9CRUS</name>
<dbReference type="Gene3D" id="1.10.287.770">
    <property type="entry name" value="YojJ-like"/>
    <property type="match status" value="2"/>
</dbReference>
<dbReference type="GO" id="GO:0015280">
    <property type="term" value="F:ligand-gated sodium channel activity"/>
    <property type="evidence" value="ECO:0007669"/>
    <property type="project" value="TreeGrafter"/>
</dbReference>
<evidence type="ECO:0000313" key="14">
    <source>
        <dbReference type="EMBL" id="CAD7243948.1"/>
    </source>
</evidence>
<evidence type="ECO:0000256" key="11">
    <source>
        <dbReference type="ARBA" id="ARBA00023303"/>
    </source>
</evidence>
<evidence type="ECO:0000256" key="12">
    <source>
        <dbReference type="RuleBase" id="RU000679"/>
    </source>
</evidence>
<gene>
    <name evidence="14" type="ORF">DSTB1V02_LOCUS3854</name>
</gene>
<keyword evidence="4 12" id="KW-0894">Sodium channel</keyword>
<keyword evidence="8 12" id="KW-0406">Ion transport</keyword>
<dbReference type="InterPro" id="IPR001873">
    <property type="entry name" value="ENaC"/>
</dbReference>
<evidence type="ECO:0000256" key="7">
    <source>
        <dbReference type="ARBA" id="ARBA00023053"/>
    </source>
</evidence>
<protein>
    <recommendedName>
        <fullName evidence="16">Amiloride-sensitive sodium channel</fullName>
    </recommendedName>
</protein>
<feature type="transmembrane region" description="Helical" evidence="13">
    <location>
        <begin position="431"/>
        <end position="454"/>
    </location>
</feature>
<evidence type="ECO:0000313" key="15">
    <source>
        <dbReference type="Proteomes" id="UP000677054"/>
    </source>
</evidence>
<evidence type="ECO:0000256" key="1">
    <source>
        <dbReference type="ARBA" id="ARBA00004141"/>
    </source>
</evidence>
<dbReference type="GO" id="GO:0005886">
    <property type="term" value="C:plasma membrane"/>
    <property type="evidence" value="ECO:0007669"/>
    <property type="project" value="TreeGrafter"/>
</dbReference>
<dbReference type="EMBL" id="CAJPEV010000531">
    <property type="protein sequence ID" value="CAG0886190.1"/>
    <property type="molecule type" value="Genomic_DNA"/>
</dbReference>
<accession>A0A7R8XB33</accession>
<dbReference type="Proteomes" id="UP000677054">
    <property type="component" value="Unassembled WGS sequence"/>
</dbReference>
<keyword evidence="5 12" id="KW-0812">Transmembrane</keyword>
<dbReference type="Pfam" id="PF00858">
    <property type="entry name" value="ASC"/>
    <property type="match status" value="3"/>
</dbReference>
<evidence type="ECO:0000256" key="5">
    <source>
        <dbReference type="ARBA" id="ARBA00022692"/>
    </source>
</evidence>
<keyword evidence="15" id="KW-1185">Reference proteome</keyword>